<evidence type="ECO:0000313" key="6">
    <source>
        <dbReference type="Proteomes" id="UP000762676"/>
    </source>
</evidence>
<feature type="compositionally biased region" description="Gly residues" evidence="3">
    <location>
        <begin position="158"/>
        <end position="171"/>
    </location>
</feature>
<evidence type="ECO:0000256" key="2">
    <source>
        <dbReference type="PROSITE-ProRule" id="PRU00302"/>
    </source>
</evidence>
<accession>A0AAV4EVM2</accession>
<dbReference type="PROSITE" id="PS50923">
    <property type="entry name" value="SUSHI"/>
    <property type="match status" value="1"/>
</dbReference>
<evidence type="ECO:0000259" key="4">
    <source>
        <dbReference type="PROSITE" id="PS50923"/>
    </source>
</evidence>
<dbReference type="InterPro" id="IPR000436">
    <property type="entry name" value="Sushi_SCR_CCP_dom"/>
</dbReference>
<dbReference type="SUPFAM" id="SSF57535">
    <property type="entry name" value="Complement control module/SCR domain"/>
    <property type="match status" value="1"/>
</dbReference>
<feature type="non-terminal residue" evidence="5">
    <location>
        <position position="1"/>
    </location>
</feature>
<protein>
    <submittedName>
        <fullName evidence="5">Sushi domain-containing protein 1</fullName>
    </submittedName>
</protein>
<evidence type="ECO:0000256" key="3">
    <source>
        <dbReference type="SAM" id="MobiDB-lite"/>
    </source>
</evidence>
<dbReference type="CDD" id="cd00033">
    <property type="entry name" value="CCP"/>
    <property type="match status" value="1"/>
</dbReference>
<feature type="region of interest" description="Disordered" evidence="3">
    <location>
        <begin position="158"/>
        <end position="196"/>
    </location>
</feature>
<name>A0AAV4EVM2_9GAST</name>
<proteinExistence type="predicted"/>
<feature type="domain" description="Sushi" evidence="4">
    <location>
        <begin position="1"/>
        <end position="59"/>
    </location>
</feature>
<evidence type="ECO:0000256" key="1">
    <source>
        <dbReference type="ARBA" id="ARBA00023157"/>
    </source>
</evidence>
<reference evidence="5 6" key="1">
    <citation type="journal article" date="2021" name="Elife">
        <title>Chloroplast acquisition without the gene transfer in kleptoplastic sea slugs, Plakobranchus ocellatus.</title>
        <authorList>
            <person name="Maeda T."/>
            <person name="Takahashi S."/>
            <person name="Yoshida T."/>
            <person name="Shimamura S."/>
            <person name="Takaki Y."/>
            <person name="Nagai Y."/>
            <person name="Toyoda A."/>
            <person name="Suzuki Y."/>
            <person name="Arimoto A."/>
            <person name="Ishii H."/>
            <person name="Satoh N."/>
            <person name="Nishiyama T."/>
            <person name="Hasebe M."/>
            <person name="Maruyama T."/>
            <person name="Minagawa J."/>
            <person name="Obokata J."/>
            <person name="Shigenobu S."/>
        </authorList>
    </citation>
    <scope>NUCLEOTIDE SEQUENCE [LARGE SCALE GENOMIC DNA]</scope>
</reference>
<dbReference type="Gene3D" id="2.10.70.10">
    <property type="entry name" value="Complement Module, domain 1"/>
    <property type="match status" value="1"/>
</dbReference>
<organism evidence="5 6">
    <name type="scientific">Elysia marginata</name>
    <dbReference type="NCBI Taxonomy" id="1093978"/>
    <lineage>
        <taxon>Eukaryota</taxon>
        <taxon>Metazoa</taxon>
        <taxon>Spiralia</taxon>
        <taxon>Lophotrochozoa</taxon>
        <taxon>Mollusca</taxon>
        <taxon>Gastropoda</taxon>
        <taxon>Heterobranchia</taxon>
        <taxon>Euthyneura</taxon>
        <taxon>Panpulmonata</taxon>
        <taxon>Sacoglossa</taxon>
        <taxon>Placobranchoidea</taxon>
        <taxon>Plakobranchidae</taxon>
        <taxon>Elysia</taxon>
    </lineage>
</organism>
<feature type="compositionally biased region" description="Basic and acidic residues" evidence="3">
    <location>
        <begin position="175"/>
        <end position="186"/>
    </location>
</feature>
<sequence length="196" mass="19738">DCGNPPPSVQHGMPSVRETTYGAVVVYNCEPGYKLSTPGANVTCLASGKWDTPTFTCDKAAGVPQLNPASLSGLSSLFSASGPGGNTPSGNPSDLMALATAGLGSNNPAAAPRSLSELLVYIVVQTKKTCRFLEDQLIGTMNPLQALMGGAGMGGLGGMSPGGPGGAGGPGMAPDPEKAAEQREESEYTPELTHCV</sequence>
<gene>
    <name evidence="5" type="ORF">ElyMa_001939100</name>
</gene>
<comment type="caution">
    <text evidence="2">Lacks conserved residue(s) required for the propagation of feature annotation.</text>
</comment>
<dbReference type="SMART" id="SM00032">
    <property type="entry name" value="CCP"/>
    <property type="match status" value="1"/>
</dbReference>
<keyword evidence="1" id="KW-1015">Disulfide bond</keyword>
<keyword evidence="6" id="KW-1185">Reference proteome</keyword>
<evidence type="ECO:0000313" key="5">
    <source>
        <dbReference type="EMBL" id="GFR65083.1"/>
    </source>
</evidence>
<dbReference type="EMBL" id="BMAT01003932">
    <property type="protein sequence ID" value="GFR65083.1"/>
    <property type="molecule type" value="Genomic_DNA"/>
</dbReference>
<keyword evidence="2" id="KW-0768">Sushi</keyword>
<dbReference type="Proteomes" id="UP000762676">
    <property type="component" value="Unassembled WGS sequence"/>
</dbReference>
<dbReference type="AlphaFoldDB" id="A0AAV4EVM2"/>
<comment type="caution">
    <text evidence="5">The sequence shown here is derived from an EMBL/GenBank/DDBJ whole genome shotgun (WGS) entry which is preliminary data.</text>
</comment>
<dbReference type="Pfam" id="PF00084">
    <property type="entry name" value="Sushi"/>
    <property type="match status" value="1"/>
</dbReference>
<dbReference type="InterPro" id="IPR035976">
    <property type="entry name" value="Sushi/SCR/CCP_sf"/>
</dbReference>